<gene>
    <name evidence="2" type="ORF">PV09_00092</name>
</gene>
<keyword evidence="3" id="KW-1185">Reference proteome</keyword>
<evidence type="ECO:0000313" key="2">
    <source>
        <dbReference type="EMBL" id="KIW09157.1"/>
    </source>
</evidence>
<dbReference type="VEuPathDB" id="FungiDB:PV09_00092"/>
<dbReference type="InParanoid" id="A0A0D1Z866"/>
<sequence length="373" mass="41737">MAGPVRQPIDLKSLEKYIDENVPEIKTPLQIKQFGFGQSNPTYQLTGRDGRKYVMRKKPPGKLISKTAHKVDREYRIIHALEQTDVPVPKAYCLCMDDGVIGSAFYIMEFLDGRIFEEPHMPDVSPEERREMWNDAIRTLAKLHRIDPNSIGLGSYGKPTGFYNRQIATFSTLNEAQAAVADVETGKPVGKVPHSDYFVDFFKNPATQPKDRGTLVHGDFKIDNLVYHKTEPRVIGILDWEMSTVGHPLSDLCCLLEPYTITPRTYVPRRNSREQFRPSTLLVGLPTRADNIALYSRVSGYDAAPDIPWGTAFAMFRNAIIFQGIAARYAQRQASSAQAFEVGQEMAPSAEIARGLVEEAKGLVGTATKISKL</sequence>
<organism evidence="2 3">
    <name type="scientific">Verruconis gallopava</name>
    <dbReference type="NCBI Taxonomy" id="253628"/>
    <lineage>
        <taxon>Eukaryota</taxon>
        <taxon>Fungi</taxon>
        <taxon>Dikarya</taxon>
        <taxon>Ascomycota</taxon>
        <taxon>Pezizomycotina</taxon>
        <taxon>Dothideomycetes</taxon>
        <taxon>Pleosporomycetidae</taxon>
        <taxon>Venturiales</taxon>
        <taxon>Sympoventuriaceae</taxon>
        <taxon>Verruconis</taxon>
    </lineage>
</organism>
<dbReference type="Gene3D" id="3.90.1200.10">
    <property type="match status" value="1"/>
</dbReference>
<dbReference type="STRING" id="253628.A0A0D1Z866"/>
<name>A0A0D1Z866_9PEZI</name>
<dbReference type="HOGENOM" id="CLU_007526_0_2_1"/>
<dbReference type="InterPro" id="IPR002575">
    <property type="entry name" value="Aminoglycoside_PTrfase"/>
</dbReference>
<dbReference type="AlphaFoldDB" id="A0A0D1Z866"/>
<dbReference type="EMBL" id="KN847529">
    <property type="protein sequence ID" value="KIW09157.1"/>
    <property type="molecule type" value="Genomic_DNA"/>
</dbReference>
<dbReference type="InterPro" id="IPR011009">
    <property type="entry name" value="Kinase-like_dom_sf"/>
</dbReference>
<dbReference type="Gene3D" id="3.30.200.20">
    <property type="entry name" value="Phosphorylase Kinase, domain 1"/>
    <property type="match status" value="1"/>
</dbReference>
<dbReference type="OrthoDB" id="191037at2759"/>
<dbReference type="Proteomes" id="UP000053259">
    <property type="component" value="Unassembled WGS sequence"/>
</dbReference>
<dbReference type="InterPro" id="IPR041726">
    <property type="entry name" value="ACAD10_11_N"/>
</dbReference>
<accession>A0A0D1Z866</accession>
<dbReference type="RefSeq" id="XP_016219026.1">
    <property type="nucleotide sequence ID" value="XM_016352769.1"/>
</dbReference>
<dbReference type="PANTHER" id="PTHR47829:SF1">
    <property type="entry name" value="HAD FAMILY PHOSPHATASE"/>
    <property type="match status" value="1"/>
</dbReference>
<evidence type="ECO:0000313" key="3">
    <source>
        <dbReference type="Proteomes" id="UP000053259"/>
    </source>
</evidence>
<dbReference type="PANTHER" id="PTHR47829">
    <property type="entry name" value="HYDROLASE, PUTATIVE (AFU_ORTHOLOGUE AFUA_1G12880)-RELATED"/>
    <property type="match status" value="1"/>
</dbReference>
<reference evidence="2 3" key="1">
    <citation type="submission" date="2015-01" db="EMBL/GenBank/DDBJ databases">
        <title>The Genome Sequence of Ochroconis gallopava CBS43764.</title>
        <authorList>
            <consortium name="The Broad Institute Genomics Platform"/>
            <person name="Cuomo C."/>
            <person name="de Hoog S."/>
            <person name="Gorbushina A."/>
            <person name="Stielow B."/>
            <person name="Teixiera M."/>
            <person name="Abouelleil A."/>
            <person name="Chapman S.B."/>
            <person name="Priest M."/>
            <person name="Young S.K."/>
            <person name="Wortman J."/>
            <person name="Nusbaum C."/>
            <person name="Birren B."/>
        </authorList>
    </citation>
    <scope>NUCLEOTIDE SEQUENCE [LARGE SCALE GENOMIC DNA]</scope>
    <source>
        <strain evidence="2 3">CBS 43764</strain>
    </source>
</reference>
<evidence type="ECO:0000259" key="1">
    <source>
        <dbReference type="Pfam" id="PF01636"/>
    </source>
</evidence>
<feature type="domain" description="Aminoglycoside phosphotransferase" evidence="1">
    <location>
        <begin position="31"/>
        <end position="260"/>
    </location>
</feature>
<dbReference type="Pfam" id="PF01636">
    <property type="entry name" value="APH"/>
    <property type="match status" value="1"/>
</dbReference>
<dbReference type="CDD" id="cd05154">
    <property type="entry name" value="ACAD10_11_N-like"/>
    <property type="match status" value="1"/>
</dbReference>
<dbReference type="SUPFAM" id="SSF56112">
    <property type="entry name" value="Protein kinase-like (PK-like)"/>
    <property type="match status" value="1"/>
</dbReference>
<proteinExistence type="predicted"/>
<dbReference type="InterPro" id="IPR052898">
    <property type="entry name" value="ACAD10-like"/>
</dbReference>
<protein>
    <recommendedName>
        <fullName evidence="1">Aminoglycoside phosphotransferase domain-containing protein</fullName>
    </recommendedName>
</protein>
<dbReference type="GeneID" id="27308065"/>